<evidence type="ECO:0000256" key="11">
    <source>
        <dbReference type="SAM" id="MobiDB-lite"/>
    </source>
</evidence>
<dbReference type="SUPFAM" id="SSF52743">
    <property type="entry name" value="Subtilisin-like"/>
    <property type="match status" value="1"/>
</dbReference>
<proteinExistence type="inferred from homology"/>
<dbReference type="GO" id="GO:0004252">
    <property type="term" value="F:serine-type endopeptidase activity"/>
    <property type="evidence" value="ECO:0007669"/>
    <property type="project" value="UniProtKB-UniRule"/>
</dbReference>
<accession>E3H0P3</accession>
<evidence type="ECO:0000256" key="3">
    <source>
        <dbReference type="ARBA" id="ARBA00022525"/>
    </source>
</evidence>
<dbReference type="GO" id="GO:0005576">
    <property type="term" value="C:extracellular region"/>
    <property type="evidence" value="ECO:0007669"/>
    <property type="project" value="UniProtKB-SubCell"/>
</dbReference>
<feature type="compositionally biased region" description="Pro residues" evidence="11">
    <location>
        <begin position="522"/>
        <end position="539"/>
    </location>
</feature>
<evidence type="ECO:0000256" key="10">
    <source>
        <dbReference type="RuleBase" id="RU003355"/>
    </source>
</evidence>
<keyword evidence="6 9" id="KW-0378">Hydrolase</keyword>
<evidence type="ECO:0000256" key="12">
    <source>
        <dbReference type="SAM" id="SignalP"/>
    </source>
</evidence>
<keyword evidence="4 9" id="KW-0645">Protease</keyword>
<dbReference type="InterPro" id="IPR022398">
    <property type="entry name" value="Peptidase_S8_His-AS"/>
</dbReference>
<dbReference type="PROSITE" id="PS00138">
    <property type="entry name" value="SUBTILASE_SER"/>
    <property type="match status" value="1"/>
</dbReference>
<organism evidence="14 15">
    <name type="scientific">Rothia dentocariosa (strain ATCC 17931 / CDC X599 / XDIA)</name>
    <dbReference type="NCBI Taxonomy" id="762948"/>
    <lineage>
        <taxon>Bacteria</taxon>
        <taxon>Bacillati</taxon>
        <taxon>Actinomycetota</taxon>
        <taxon>Actinomycetes</taxon>
        <taxon>Micrococcales</taxon>
        <taxon>Micrococcaceae</taxon>
        <taxon>Rothia</taxon>
    </lineage>
</organism>
<feature type="compositionally biased region" description="Pro residues" evidence="11">
    <location>
        <begin position="595"/>
        <end position="618"/>
    </location>
</feature>
<feature type="region of interest" description="Disordered" evidence="11">
    <location>
        <begin position="515"/>
        <end position="634"/>
    </location>
</feature>
<evidence type="ECO:0000256" key="4">
    <source>
        <dbReference type="ARBA" id="ARBA00022670"/>
    </source>
</evidence>
<evidence type="ECO:0000313" key="14">
    <source>
        <dbReference type="EMBL" id="ADP39971.1"/>
    </source>
</evidence>
<dbReference type="CDD" id="cd07496">
    <property type="entry name" value="Peptidases_S8_13"/>
    <property type="match status" value="1"/>
</dbReference>
<dbReference type="PROSITE" id="PS51892">
    <property type="entry name" value="SUBTILASE"/>
    <property type="match status" value="1"/>
</dbReference>
<keyword evidence="5 12" id="KW-0732">Signal</keyword>
<dbReference type="FunFam" id="3.40.50.200:FF:000022">
    <property type="entry name" value="Extracellular protease"/>
    <property type="match status" value="1"/>
</dbReference>
<feature type="region of interest" description="Disordered" evidence="11">
    <location>
        <begin position="154"/>
        <end position="180"/>
    </location>
</feature>
<dbReference type="InterPro" id="IPR023827">
    <property type="entry name" value="Peptidase_S8_Asp-AS"/>
</dbReference>
<keyword evidence="8" id="KW-0865">Zymogen</keyword>
<feature type="region of interest" description="Disordered" evidence="11">
    <location>
        <begin position="239"/>
        <end position="269"/>
    </location>
</feature>
<dbReference type="eggNOG" id="COG1404">
    <property type="taxonomic scope" value="Bacteria"/>
</dbReference>
<comment type="subcellular location">
    <subcellularLocation>
        <location evidence="1">Secreted</location>
    </subcellularLocation>
</comment>
<keyword evidence="3" id="KW-0964">Secreted</keyword>
<evidence type="ECO:0000256" key="5">
    <source>
        <dbReference type="ARBA" id="ARBA00022729"/>
    </source>
</evidence>
<gene>
    <name evidence="14" type="ordered locus">HMPREF0733_10513</name>
</gene>
<comment type="similarity">
    <text evidence="2 9 10">Belongs to the peptidase S8 family.</text>
</comment>
<dbReference type="PROSITE" id="PS00136">
    <property type="entry name" value="SUBTILASE_ASP"/>
    <property type="match status" value="1"/>
</dbReference>
<feature type="domain" description="Peptidase S8/S53" evidence="13">
    <location>
        <begin position="207"/>
        <end position="492"/>
    </location>
</feature>
<evidence type="ECO:0000259" key="13">
    <source>
        <dbReference type="Pfam" id="PF00082"/>
    </source>
</evidence>
<feature type="active site" description="Charge relay system" evidence="9">
    <location>
        <position position="454"/>
    </location>
</feature>
<evidence type="ECO:0000256" key="2">
    <source>
        <dbReference type="ARBA" id="ARBA00011073"/>
    </source>
</evidence>
<dbReference type="PRINTS" id="PR00723">
    <property type="entry name" value="SUBTILISIN"/>
</dbReference>
<dbReference type="eggNOG" id="COG3266">
    <property type="taxonomic scope" value="Bacteria"/>
</dbReference>
<feature type="compositionally biased region" description="Pro residues" evidence="11">
    <location>
        <begin position="555"/>
        <end position="585"/>
    </location>
</feature>
<feature type="active site" description="Charge relay system" evidence="9">
    <location>
        <position position="275"/>
    </location>
</feature>
<dbReference type="InterPro" id="IPR023828">
    <property type="entry name" value="Peptidase_S8_Ser-AS"/>
</dbReference>
<keyword evidence="7 9" id="KW-0720">Serine protease</keyword>
<evidence type="ECO:0000256" key="8">
    <source>
        <dbReference type="ARBA" id="ARBA00023145"/>
    </source>
</evidence>
<keyword evidence="14" id="KW-0482">Metalloprotease</keyword>
<evidence type="ECO:0000256" key="9">
    <source>
        <dbReference type="PROSITE-ProRule" id="PRU01240"/>
    </source>
</evidence>
<feature type="signal peptide" evidence="12">
    <location>
        <begin position="1"/>
        <end position="36"/>
    </location>
</feature>
<evidence type="ECO:0000256" key="7">
    <source>
        <dbReference type="ARBA" id="ARBA00022825"/>
    </source>
</evidence>
<dbReference type="InterPro" id="IPR036852">
    <property type="entry name" value="Peptidase_S8/S53_dom_sf"/>
</dbReference>
<dbReference type="PROSITE" id="PS00137">
    <property type="entry name" value="SUBTILASE_HIS"/>
    <property type="match status" value="1"/>
</dbReference>
<dbReference type="InterPro" id="IPR015500">
    <property type="entry name" value="Peptidase_S8_subtilisin-rel"/>
</dbReference>
<dbReference type="AlphaFoldDB" id="E3H0P3"/>
<dbReference type="Pfam" id="PF00082">
    <property type="entry name" value="Peptidase_S8"/>
    <property type="match status" value="1"/>
</dbReference>
<protein>
    <submittedName>
        <fullName evidence="14">Putative serine metalloprotease MprA</fullName>
    </submittedName>
</protein>
<evidence type="ECO:0000313" key="15">
    <source>
        <dbReference type="Proteomes" id="UP000000387"/>
    </source>
</evidence>
<dbReference type="PANTHER" id="PTHR43806">
    <property type="entry name" value="PEPTIDASE S8"/>
    <property type="match status" value="1"/>
</dbReference>
<dbReference type="PANTHER" id="PTHR43806:SF11">
    <property type="entry name" value="CEREVISIN-RELATED"/>
    <property type="match status" value="1"/>
</dbReference>
<name>E3H0P3_ROTDC</name>
<evidence type="ECO:0000256" key="1">
    <source>
        <dbReference type="ARBA" id="ARBA00004613"/>
    </source>
</evidence>
<dbReference type="GO" id="GO:0006508">
    <property type="term" value="P:proteolysis"/>
    <property type="evidence" value="ECO:0007669"/>
    <property type="project" value="UniProtKB-KW"/>
</dbReference>
<dbReference type="InterPro" id="IPR034176">
    <property type="entry name" value="Peptidases_S8_13"/>
</dbReference>
<sequence>MSLIEHPTVKRTRIAALSVAGIASLMVGLCAPSAHAAPASPVSTKTGIPASSQTEDILTATSVQQQEQGYDRFIINYADQAKNNLDIAGLESGEYSEFVPELYQGIEKSVNSLDELLGIKTTYVRDTAQNDSVVSLSKPLNAQQAKQYMQTLAENPQVDSVEPDLKRQPTGSLPGSDKVDFNDPKMSRLWGFTTIKADYALKHAGDHQVTVAVIDTGVTKHSDLNENVLPGYDFVSDASAARDGNGRDNNPQDEGDWTTEGQCGSGAKATNSTWHGTHVAGTIAAVGNNNIGIAGVAPKAKIVPVRVLGACGGYDSDIIDGLIWASGGSVRGVPANQHPAQVINMSLGGAGKCSRTYNRAIESVNKRGSIIVTSAGNSNQNASAQIPGSCNGVINVGASNPGNSRALYSNYGSTVAVSAPGGDFRQSGVGVLSLVNKGKTVPEKEDYAEYEGTSMAAPHVAGTIAIMRSKYPNLSYEKALDILKSTANPITCDRDYCGAGIIDAAKAMDKVDELVESEKQPNPTPTQPAPSEPSKPEPAPSDSSTPAPAETSNPEPAPTPTPTPAPSKPVRPIAPPPSKPLPTLPPYEEQLPVLPIKPKPSPKPTKPAPVETPKPSPAPVETKKPTPAPSESYKPAPPSWWYWYDYPGQGYYSPSPWYDPWSGYGAWNRWDYGYGSWGGWGYHRGHRGSWHNTPWMHRSGHPWWASYPYGWGNSYRGYGYYNVGYRY</sequence>
<dbReference type="Proteomes" id="UP000000387">
    <property type="component" value="Chromosome"/>
</dbReference>
<dbReference type="EMBL" id="CP002280">
    <property type="protein sequence ID" value="ADP39971.1"/>
    <property type="molecule type" value="Genomic_DNA"/>
</dbReference>
<reference evidence="15" key="1">
    <citation type="submission" date="2010-10" db="EMBL/GenBank/DDBJ databases">
        <title>The complete genome of Rothia dentocariosa ATCC 17931.</title>
        <authorList>
            <person name="Muzny D."/>
            <person name="Qin X."/>
            <person name="Buhay C."/>
            <person name="Dugan-Rocha S."/>
            <person name="Ding Y."/>
            <person name="Chen G."/>
            <person name="Hawes A."/>
            <person name="Holder M."/>
            <person name="Jhangiani S."/>
            <person name="Johnson A."/>
            <person name="Khan Z."/>
            <person name="Li Z."/>
            <person name="Liu W."/>
            <person name="Liu X."/>
            <person name="Perez L."/>
            <person name="Shen H."/>
            <person name="Wang Q."/>
            <person name="Watt J."/>
            <person name="Xi L."/>
            <person name="Xin Y."/>
            <person name="Zhou J."/>
            <person name="Deng J."/>
            <person name="Jiang H."/>
            <person name="Liu Y."/>
            <person name="Qu J."/>
            <person name="Song X.-Z."/>
            <person name="Zhang L."/>
            <person name="Villasana D."/>
            <person name="Johnson A."/>
            <person name="Liu J."/>
            <person name="Liyanage D."/>
            <person name="Lorensuhewa L."/>
            <person name="Robinson T."/>
            <person name="Song A."/>
            <person name="Song B.-B."/>
            <person name="Dinh H."/>
            <person name="Thornton R."/>
            <person name="Coyle M."/>
            <person name="Francisco L."/>
            <person name="Jackson L."/>
            <person name="Javaid M."/>
            <person name="Korchina V."/>
            <person name="Kovar C."/>
            <person name="Mata R."/>
            <person name="Mathew T."/>
            <person name="Ngo R."/>
            <person name="Nguyen L."/>
            <person name="Nguyen N."/>
            <person name="Okwuonu G."/>
            <person name="Ongeri F."/>
            <person name="Pham C."/>
            <person name="Simmons D."/>
            <person name="Wilczek-Boney K."/>
            <person name="Hale W."/>
            <person name="Jakkamsetti A."/>
            <person name="Pham P."/>
            <person name="Ruth R."/>
            <person name="San Lucas F."/>
            <person name="Warren J."/>
            <person name="Zhang J."/>
            <person name="Zhao Z."/>
            <person name="Zhou C."/>
            <person name="Zhu D."/>
            <person name="Lee S."/>
            <person name="Bess C."/>
            <person name="Blankenburg K."/>
            <person name="Forbes L."/>
            <person name="Fu Q."/>
            <person name="Gubbala S."/>
            <person name="Hirani K."/>
            <person name="Jayaseelan J.C."/>
            <person name="Lara F."/>
            <person name="Munidasa M."/>
            <person name="Palculict T."/>
            <person name="Patil S."/>
            <person name="Pu L.-L."/>
            <person name="Saada N."/>
            <person name="Tang L."/>
            <person name="Weissenberger G."/>
            <person name="Zhu Y."/>
            <person name="Hemphill L."/>
            <person name="Shang Y."/>
            <person name="Youmans B."/>
            <person name="Ayvaz T."/>
            <person name="Ross M."/>
            <person name="Santibanez J."/>
            <person name="Aqrawi P."/>
            <person name="Gross S."/>
            <person name="Joshi V."/>
            <person name="Fowler G."/>
            <person name="Nazareth L."/>
            <person name="Reid J."/>
            <person name="Worley K."/>
            <person name="Petrosino J."/>
            <person name="Highlander S."/>
            <person name="Gibbs R."/>
        </authorList>
    </citation>
    <scope>NUCLEOTIDE SEQUENCE [LARGE SCALE GENOMIC DNA]</scope>
    <source>
        <strain evidence="15">ATCC 17931 / CDC X599 / XDIA</strain>
    </source>
</reference>
<dbReference type="KEGG" id="rdn:HMPREF0733_10513"/>
<evidence type="ECO:0000256" key="6">
    <source>
        <dbReference type="ARBA" id="ARBA00022801"/>
    </source>
</evidence>
<dbReference type="GeneID" id="29743289"/>
<dbReference type="GO" id="GO:0008237">
    <property type="term" value="F:metallopeptidase activity"/>
    <property type="evidence" value="ECO:0007669"/>
    <property type="project" value="UniProtKB-KW"/>
</dbReference>
<dbReference type="InterPro" id="IPR050131">
    <property type="entry name" value="Peptidase_S8_subtilisin-like"/>
</dbReference>
<dbReference type="HOGENOM" id="CLU_011263_8_1_11"/>
<dbReference type="Gene3D" id="3.40.50.200">
    <property type="entry name" value="Peptidase S8/S53 domain"/>
    <property type="match status" value="1"/>
</dbReference>
<feature type="active site" description="Charge relay system" evidence="9">
    <location>
        <position position="215"/>
    </location>
</feature>
<feature type="compositionally biased region" description="Low complexity" evidence="11">
    <location>
        <begin position="540"/>
        <end position="554"/>
    </location>
</feature>
<dbReference type="InterPro" id="IPR000209">
    <property type="entry name" value="Peptidase_S8/S53_dom"/>
</dbReference>
<feature type="chain" id="PRO_5003169838" evidence="12">
    <location>
        <begin position="37"/>
        <end position="727"/>
    </location>
</feature>
<dbReference type="RefSeq" id="WP_013397800.1">
    <property type="nucleotide sequence ID" value="NC_014643.1"/>
</dbReference>